<reference evidence="2 3" key="1">
    <citation type="submission" date="2016-09" db="EMBL/GenBank/DDBJ databases">
        <title>Extensive genetic diversity and differential bi-allelic expression allows diatom success in the polar Southern Ocean.</title>
        <authorList>
            <consortium name="DOE Joint Genome Institute"/>
            <person name="Mock T."/>
            <person name="Otillar R.P."/>
            <person name="Strauss J."/>
            <person name="Dupont C."/>
            <person name="Frickenhaus S."/>
            <person name="Maumus F."/>
            <person name="Mcmullan M."/>
            <person name="Sanges R."/>
            <person name="Schmutz J."/>
            <person name="Toseland A."/>
            <person name="Valas R."/>
            <person name="Veluchamy A."/>
            <person name="Ward B.J."/>
            <person name="Allen A."/>
            <person name="Barry K."/>
            <person name="Falciatore A."/>
            <person name="Ferrante M."/>
            <person name="Fortunato A.E."/>
            <person name="Gloeckner G."/>
            <person name="Gruber A."/>
            <person name="Hipkin R."/>
            <person name="Janech M."/>
            <person name="Kroth P."/>
            <person name="Leese F."/>
            <person name="Lindquist E."/>
            <person name="Lyon B.R."/>
            <person name="Martin J."/>
            <person name="Mayer C."/>
            <person name="Parker M."/>
            <person name="Quesneville H."/>
            <person name="Raymond J."/>
            <person name="Uhlig C."/>
            <person name="Valentin K.U."/>
            <person name="Worden A.Z."/>
            <person name="Armbrust E.V."/>
            <person name="Bowler C."/>
            <person name="Green B."/>
            <person name="Moulton V."/>
            <person name="Van Oosterhout C."/>
            <person name="Grigoriev I."/>
        </authorList>
    </citation>
    <scope>NUCLEOTIDE SEQUENCE [LARGE SCALE GENOMIC DNA]</scope>
    <source>
        <strain evidence="2 3">CCMP1102</strain>
    </source>
</reference>
<evidence type="ECO:0000313" key="2">
    <source>
        <dbReference type="EMBL" id="OEU22120.1"/>
    </source>
</evidence>
<dbReference type="Proteomes" id="UP000095751">
    <property type="component" value="Unassembled WGS sequence"/>
</dbReference>
<dbReference type="KEGG" id="fcy:FRACYDRAFT_232274"/>
<evidence type="ECO:0008006" key="4">
    <source>
        <dbReference type="Google" id="ProtNLM"/>
    </source>
</evidence>
<name>A0A1E7FVE0_9STRA</name>
<proteinExistence type="predicted"/>
<keyword evidence="3" id="KW-1185">Reference proteome</keyword>
<dbReference type="EMBL" id="KV784353">
    <property type="protein sequence ID" value="OEU22120.1"/>
    <property type="molecule type" value="Genomic_DNA"/>
</dbReference>
<dbReference type="InParanoid" id="A0A1E7FVE0"/>
<dbReference type="OrthoDB" id="44880at2759"/>
<accession>A0A1E7FVE0</accession>
<sequence>MRRSHKWIDLVYASTKLCYSTHLMLENNENSTAVNTKTMLAMHAIEDQCACDYVDDSVDDSDGAMRCYSKRRLSGDKASMILSPSFSDCDNNNMMNNSSNKYNNYIEDEQEEKEESIQLVSHPLRVVRPVPKRISEQFYDEAYRVGSTLQETNEAAIMAHDWHRKWTQQDEANHTMPDQDFYKSSNNVAAVPISYRYDFLDREEGAKNPFALGSSPDEDEEERKHPLRLSSSSNKKNRRVKRSRKQDIEEDEQQQQLPTIPPVMVRPVAIRANRPGYVVPVLPLTHPEPTTHTTHDHGRIPQDIFTTNQIVGDRVTCVSPMSYSDSGPLGSIIRGVTVLDSQEHQQQWISSSEEVGVHLVMEDDDDVDVEELTTANNSMDDRNSTVQTLTIKIKKARDDVLRVLAINDGDVESDEFKTKIDPLEKFFLGRDVDTRSGVDHRLCPSPAKSVEGMWLTLSKPSWFGCLGLNDNGDPMYTLGRMSFDMFSPTNLVCSLQGNFNRVEILSGEEREAMLKFVPTKLREEVENGETVLRTYHIMTAFTIEPSMAAFPDAPNKDVTRPIKGIMTTYGYSLPDPGVPNRHSIWFTGGRIEPNDASSDILAWKKFFTIHPPKHSFGEKAKLLAVKLLMGATIPKEIDPVDGSMSYDFTRPLGGHGMAYVDVIYLDDGMRIVRGQRGTIFVFSRVSDI</sequence>
<evidence type="ECO:0000256" key="1">
    <source>
        <dbReference type="SAM" id="MobiDB-lite"/>
    </source>
</evidence>
<organism evidence="2 3">
    <name type="scientific">Fragilariopsis cylindrus CCMP1102</name>
    <dbReference type="NCBI Taxonomy" id="635003"/>
    <lineage>
        <taxon>Eukaryota</taxon>
        <taxon>Sar</taxon>
        <taxon>Stramenopiles</taxon>
        <taxon>Ochrophyta</taxon>
        <taxon>Bacillariophyta</taxon>
        <taxon>Bacillariophyceae</taxon>
        <taxon>Bacillariophycidae</taxon>
        <taxon>Bacillariales</taxon>
        <taxon>Bacillariaceae</taxon>
        <taxon>Fragilariopsis</taxon>
    </lineage>
</organism>
<dbReference type="AlphaFoldDB" id="A0A1E7FVE0"/>
<evidence type="ECO:0000313" key="3">
    <source>
        <dbReference type="Proteomes" id="UP000095751"/>
    </source>
</evidence>
<feature type="compositionally biased region" description="Basic residues" evidence="1">
    <location>
        <begin position="235"/>
        <end position="244"/>
    </location>
</feature>
<gene>
    <name evidence="2" type="ORF">FRACYDRAFT_232274</name>
</gene>
<feature type="region of interest" description="Disordered" evidence="1">
    <location>
        <begin position="207"/>
        <end position="260"/>
    </location>
</feature>
<protein>
    <recommendedName>
        <fullName evidence="4">Plastid lipid-associated protein/fibrillin conserved domain-containing protein</fullName>
    </recommendedName>
</protein>